<name>A0A8I3AFB3_9AGAM</name>
<keyword evidence="6" id="KW-1185">Reference proteome</keyword>
<keyword evidence="3" id="KW-0560">Oxidoreductase</keyword>
<dbReference type="InterPro" id="IPR051104">
    <property type="entry name" value="FAD_monoxygenase"/>
</dbReference>
<sequence length="466" mass="51807">MSSPESGPKFRVTICGAGIGGLVLAITVGKYDPSIPIDLYEAHDSLDTTGVGIAISKKTYDILIDLGMLDEFKHIFTHDPELSRGPMLRRSDIREGGYPWFQRVSRQSPSPMVRQQMIAILERHLPASCTVHPKKRLVSYMEPEQEDTHSTSPIRLEFADGTTTTTDILIGADGIRSAVRKAMFEAASEDDGKDEADLKQYIDATFTGMIIYRTLVSAETLRKEHPENFALREMTVYVGKGRYLVAYPVAKGTMINFAAVVCDPALTGTNYEGHWMSNATRDELVEYFNDFEHDVRTLVKLCEKPSKWALHVVKPLPFCVRNRVALIGDASHAMMPYFGAGAGLAIDDAFVLGRLIAHPLTTLSRVHDALRIYEEIRLPPTRSAASFSLSTGWMYSFMAPGYYDGGRNGDDLDDSGISSYEREGMENIKQEILRRWDILDESESVLLAWANAELKLQAILGGPIAD</sequence>
<dbReference type="AlphaFoldDB" id="A0A8I3AFB3"/>
<dbReference type="Gene3D" id="3.50.50.60">
    <property type="entry name" value="FAD/NAD(P)-binding domain"/>
    <property type="match status" value="1"/>
</dbReference>
<protein>
    <recommendedName>
        <fullName evidence="4">FAD-binding domain-containing protein</fullName>
    </recommendedName>
</protein>
<keyword evidence="2" id="KW-0274">FAD</keyword>
<evidence type="ECO:0000256" key="1">
    <source>
        <dbReference type="ARBA" id="ARBA00022630"/>
    </source>
</evidence>
<proteinExistence type="predicted"/>
<keyword evidence="1" id="KW-0285">Flavoprotein</keyword>
<dbReference type="Proteomes" id="UP000683000">
    <property type="component" value="Unassembled WGS sequence"/>
</dbReference>
<dbReference type="InterPro" id="IPR002938">
    <property type="entry name" value="FAD-bd"/>
</dbReference>
<dbReference type="Pfam" id="PF01494">
    <property type="entry name" value="FAD_binding_3"/>
    <property type="match status" value="1"/>
</dbReference>
<feature type="domain" description="FAD-binding" evidence="4">
    <location>
        <begin position="11"/>
        <end position="384"/>
    </location>
</feature>
<comment type="caution">
    <text evidence="5">The sequence shown here is derived from an EMBL/GenBank/DDBJ whole genome shotgun (WGS) entry which is preliminary data.</text>
</comment>
<reference evidence="5" key="1">
    <citation type="submission" date="2021-03" db="EMBL/GenBank/DDBJ databases">
        <title>Evolutionary innovations through gain and loss of genes in the ectomycorrhizal Boletales.</title>
        <authorList>
            <person name="Wu G."/>
            <person name="Miyauchi S."/>
            <person name="Morin E."/>
            <person name="Yang Z.-L."/>
            <person name="Xu J."/>
            <person name="Martin F.M."/>
        </authorList>
    </citation>
    <scope>NUCLEOTIDE SEQUENCE</scope>
    <source>
        <strain evidence="5">BR01</strain>
    </source>
</reference>
<dbReference type="GO" id="GO:0044550">
    <property type="term" value="P:secondary metabolite biosynthetic process"/>
    <property type="evidence" value="ECO:0007669"/>
    <property type="project" value="TreeGrafter"/>
</dbReference>
<evidence type="ECO:0000256" key="2">
    <source>
        <dbReference type="ARBA" id="ARBA00022827"/>
    </source>
</evidence>
<evidence type="ECO:0000259" key="4">
    <source>
        <dbReference type="Pfam" id="PF01494"/>
    </source>
</evidence>
<dbReference type="SUPFAM" id="SSF54373">
    <property type="entry name" value="FAD-linked reductases, C-terminal domain"/>
    <property type="match status" value="1"/>
</dbReference>
<dbReference type="EMBL" id="JAGFBS010000003">
    <property type="protein sequence ID" value="KAG6380300.1"/>
    <property type="molecule type" value="Genomic_DNA"/>
</dbReference>
<organism evidence="5 6">
    <name type="scientific">Boletus reticuloceps</name>
    <dbReference type="NCBI Taxonomy" id="495285"/>
    <lineage>
        <taxon>Eukaryota</taxon>
        <taxon>Fungi</taxon>
        <taxon>Dikarya</taxon>
        <taxon>Basidiomycota</taxon>
        <taxon>Agaricomycotina</taxon>
        <taxon>Agaricomycetes</taxon>
        <taxon>Agaricomycetidae</taxon>
        <taxon>Boletales</taxon>
        <taxon>Boletineae</taxon>
        <taxon>Boletaceae</taxon>
        <taxon>Boletoideae</taxon>
        <taxon>Boletus</taxon>
    </lineage>
</organism>
<dbReference type="PRINTS" id="PR00420">
    <property type="entry name" value="RNGMNOXGNASE"/>
</dbReference>
<accession>A0A8I3AFB3</accession>
<evidence type="ECO:0000313" key="6">
    <source>
        <dbReference type="Proteomes" id="UP000683000"/>
    </source>
</evidence>
<dbReference type="SUPFAM" id="SSF51905">
    <property type="entry name" value="FAD/NAD(P)-binding domain"/>
    <property type="match status" value="1"/>
</dbReference>
<dbReference type="GO" id="GO:0071949">
    <property type="term" value="F:FAD binding"/>
    <property type="evidence" value="ECO:0007669"/>
    <property type="project" value="InterPro"/>
</dbReference>
<dbReference type="InterPro" id="IPR036188">
    <property type="entry name" value="FAD/NAD-bd_sf"/>
</dbReference>
<gene>
    <name evidence="5" type="ORF">JVT61DRAFT_8409</name>
</gene>
<dbReference type="OrthoDB" id="417877at2759"/>
<dbReference type="PANTHER" id="PTHR46720">
    <property type="entry name" value="HYDROXYLASE, PUTATIVE (AFU_ORTHOLOGUE AFUA_3G01460)-RELATED"/>
    <property type="match status" value="1"/>
</dbReference>
<evidence type="ECO:0000256" key="3">
    <source>
        <dbReference type="ARBA" id="ARBA00023002"/>
    </source>
</evidence>
<evidence type="ECO:0000313" key="5">
    <source>
        <dbReference type="EMBL" id="KAG6380300.1"/>
    </source>
</evidence>
<dbReference type="PANTHER" id="PTHR46720:SF3">
    <property type="entry name" value="FAD-BINDING DOMAIN-CONTAINING PROTEIN-RELATED"/>
    <property type="match status" value="1"/>
</dbReference>
<dbReference type="GO" id="GO:0016491">
    <property type="term" value="F:oxidoreductase activity"/>
    <property type="evidence" value="ECO:0007669"/>
    <property type="project" value="UniProtKB-KW"/>
</dbReference>